<sequence length="231" mass="26004">MAGEPPLIPWEGIIELYTFLEEEALADQDFMEVDVEKPDQDVEMVPAPSEAASYASASTPPIEYESDLQILKGSAGFATISEKENLCLFGLPDGTWKVNVPPDEAPPDMPEPVTGINFCRRGGMEEKQWRSFIAEHSDVWLLALTFYLGADSGLSQESRKVLFEMMSDLPTMYEVVTGVDNEPTNERTPNNSSESNKSPSQPVQFYGTIKFKCIYKPCKHHIYFHELRNIR</sequence>
<keyword evidence="5" id="KW-1185">Reference proteome</keyword>
<proteinExistence type="inferred from homology"/>
<comment type="function">
    <text evidence="1">Histone-binding component that specifically recognizes H3 tails trimethylated on 'Lys-4' (H3K4me3), which mark transcription start sites of virtually all active genes.</text>
</comment>
<comment type="caution">
    <text evidence="4">The sequence shown here is derived from an EMBL/GenBank/DDBJ whole genome shotgun (WGS) entry which is preliminary data.</text>
</comment>
<comment type="domain">
    <text evidence="1">The PHD-type zinc finger mediates the binding to H3K4me3.</text>
</comment>
<feature type="region of interest" description="Disordered" evidence="2">
    <location>
        <begin position="180"/>
        <end position="201"/>
    </location>
</feature>
<keyword evidence="1" id="KW-0862">Zinc</keyword>
<dbReference type="EMBL" id="SWLB01000002">
    <property type="protein sequence ID" value="KAF3341130.1"/>
    <property type="molecule type" value="Genomic_DNA"/>
</dbReference>
<gene>
    <name evidence="4" type="ORF">FCM35_KLT09974</name>
</gene>
<feature type="compositionally biased region" description="Low complexity" evidence="2">
    <location>
        <begin position="189"/>
        <end position="201"/>
    </location>
</feature>
<name>A0A833VT35_9POAL</name>
<dbReference type="Pfam" id="PF12165">
    <property type="entry name" value="Alfin"/>
    <property type="match status" value="1"/>
</dbReference>
<evidence type="ECO:0000259" key="3">
    <source>
        <dbReference type="Pfam" id="PF12165"/>
    </source>
</evidence>
<evidence type="ECO:0000313" key="4">
    <source>
        <dbReference type="EMBL" id="KAF3341130.1"/>
    </source>
</evidence>
<dbReference type="OrthoDB" id="436852at2759"/>
<accession>A0A833VT35</accession>
<dbReference type="GO" id="GO:0006325">
    <property type="term" value="P:chromatin organization"/>
    <property type="evidence" value="ECO:0007669"/>
    <property type="project" value="UniProtKB-UniRule"/>
</dbReference>
<dbReference type="GO" id="GO:0003712">
    <property type="term" value="F:transcription coregulator activity"/>
    <property type="evidence" value="ECO:0007669"/>
    <property type="project" value="TreeGrafter"/>
</dbReference>
<dbReference type="GO" id="GO:0006355">
    <property type="term" value="P:regulation of DNA-templated transcription"/>
    <property type="evidence" value="ECO:0007669"/>
    <property type="project" value="UniProtKB-UniRule"/>
</dbReference>
<evidence type="ECO:0000313" key="5">
    <source>
        <dbReference type="Proteomes" id="UP000623129"/>
    </source>
</evidence>
<dbReference type="GO" id="GO:0005634">
    <property type="term" value="C:nucleus"/>
    <property type="evidence" value="ECO:0007669"/>
    <property type="project" value="UniProtKB-SubCell"/>
</dbReference>
<dbReference type="GO" id="GO:0008270">
    <property type="term" value="F:zinc ion binding"/>
    <property type="evidence" value="ECO:0007669"/>
    <property type="project" value="UniProtKB-KW"/>
</dbReference>
<keyword evidence="1" id="KW-0539">Nucleus</keyword>
<dbReference type="InterPro" id="IPR021998">
    <property type="entry name" value="Alfin_N"/>
</dbReference>
<evidence type="ECO:0000256" key="2">
    <source>
        <dbReference type="SAM" id="MobiDB-lite"/>
    </source>
</evidence>
<dbReference type="AlphaFoldDB" id="A0A833VT35"/>
<dbReference type="PANTHER" id="PTHR12321:SF180">
    <property type="entry name" value="PHD FINGER PROTEIN ALFIN-LIKE 8"/>
    <property type="match status" value="1"/>
</dbReference>
<evidence type="ECO:0000256" key="1">
    <source>
        <dbReference type="RuleBase" id="RU369089"/>
    </source>
</evidence>
<reference evidence="4" key="1">
    <citation type="submission" date="2020-01" db="EMBL/GenBank/DDBJ databases">
        <title>Genome sequence of Kobresia littledalei, the first chromosome-level genome in the family Cyperaceae.</title>
        <authorList>
            <person name="Qu G."/>
        </authorList>
    </citation>
    <scope>NUCLEOTIDE SEQUENCE</scope>
    <source>
        <strain evidence="4">C.B.Clarke</strain>
        <tissue evidence="4">Leaf</tissue>
    </source>
</reference>
<comment type="subcellular location">
    <subcellularLocation>
        <location evidence="1">Nucleus</location>
    </subcellularLocation>
</comment>
<keyword evidence="1" id="KW-0805">Transcription regulation</keyword>
<comment type="similarity">
    <text evidence="1">Belongs to the Alfin family.</text>
</comment>
<dbReference type="PANTHER" id="PTHR12321">
    <property type="entry name" value="CPG BINDING PROTEIN"/>
    <property type="match status" value="1"/>
</dbReference>
<keyword evidence="1" id="KW-0804">Transcription</keyword>
<keyword evidence="1" id="KW-0863">Zinc-finger</keyword>
<dbReference type="GO" id="GO:0042393">
    <property type="term" value="F:histone binding"/>
    <property type="evidence" value="ECO:0007669"/>
    <property type="project" value="UniProtKB-UniRule"/>
</dbReference>
<dbReference type="GO" id="GO:0000976">
    <property type="term" value="F:transcription cis-regulatory region binding"/>
    <property type="evidence" value="ECO:0007669"/>
    <property type="project" value="TreeGrafter"/>
</dbReference>
<feature type="domain" description="Alfin N-terminal" evidence="3">
    <location>
        <begin position="82"/>
        <end position="177"/>
    </location>
</feature>
<keyword evidence="1" id="KW-0156">Chromatin regulator</keyword>
<organism evidence="4 5">
    <name type="scientific">Carex littledalei</name>
    <dbReference type="NCBI Taxonomy" id="544730"/>
    <lineage>
        <taxon>Eukaryota</taxon>
        <taxon>Viridiplantae</taxon>
        <taxon>Streptophyta</taxon>
        <taxon>Embryophyta</taxon>
        <taxon>Tracheophyta</taxon>
        <taxon>Spermatophyta</taxon>
        <taxon>Magnoliopsida</taxon>
        <taxon>Liliopsida</taxon>
        <taxon>Poales</taxon>
        <taxon>Cyperaceae</taxon>
        <taxon>Cyperoideae</taxon>
        <taxon>Cariceae</taxon>
        <taxon>Carex</taxon>
        <taxon>Carex subgen. Euthyceras</taxon>
    </lineage>
</organism>
<protein>
    <recommendedName>
        <fullName evidence="1">PHD finger protein ALFIN-LIKE</fullName>
    </recommendedName>
</protein>
<keyword evidence="1" id="KW-0479">Metal-binding</keyword>
<comment type="subunit">
    <text evidence="1">Interacts with H3K4me3 and to a lesser extent with H3K4me2.</text>
</comment>
<dbReference type="InterPro" id="IPR045104">
    <property type="entry name" value="Alfin"/>
</dbReference>
<dbReference type="Proteomes" id="UP000623129">
    <property type="component" value="Unassembled WGS sequence"/>
</dbReference>